<feature type="domain" description="Glycosyl transferase family 51" evidence="15">
    <location>
        <begin position="88"/>
        <end position="261"/>
    </location>
</feature>
<organism evidence="16 17">
    <name type="scientific">Iodidimonas muriae</name>
    <dbReference type="NCBI Taxonomy" id="261467"/>
    <lineage>
        <taxon>Bacteria</taxon>
        <taxon>Pseudomonadati</taxon>
        <taxon>Pseudomonadota</taxon>
        <taxon>Alphaproteobacteria</taxon>
        <taxon>Iodidimonadales</taxon>
        <taxon>Iodidimonadaceae</taxon>
        <taxon>Iodidimonas</taxon>
    </lineage>
</organism>
<keyword evidence="9" id="KW-0511">Multifunctional enzyme</keyword>
<accession>A0ABQ2L8D9</accession>
<feature type="compositionally biased region" description="Basic residues" evidence="12">
    <location>
        <begin position="1"/>
        <end position="18"/>
    </location>
</feature>
<dbReference type="Proteomes" id="UP000602381">
    <property type="component" value="Unassembled WGS sequence"/>
</dbReference>
<protein>
    <recommendedName>
        <fullName evidence="10">peptidoglycan glycosyltransferase</fullName>
        <ecNumber evidence="10">2.4.99.28</ecNumber>
    </recommendedName>
</protein>
<sequence length="633" mass="67895">MAKKRTSARQKPSGHSKGSKPSAPGAGKSGSTRSLVRRLFYWGLVGSVWAFVLGIVGFIWLAHDLPDVSDLPPPGREATITVKAVNGATLANYGPVRGQWLSYENVPEVMILALLAVEDRRFFQHGGVDYLGIGRAMLANLRAGGVSQGGSTLTQQLAKNLFLSSERRLKRKIQELLLAYWLEREFSKEQILTLYLNRVYFGAGTYGIDAASETYFGHSAQRLSLPEAAMLAGLVKAPSRLAPSHNYEGALARSRQVLAAMVDAGFLTPQAMQRAKNNPPAMARDAAGPDVRYFTDWVRTRADTLIGKQYGPVTILTTLDTTAQMAGEAVLQHHLSSEGKALHVDQGALVALAPDGAVMAMMGGRSYGSSQFNRATQARRQPGSAFKPFVYLAGLEAGLSPQTVLVDGPVTIDGWTPQNFSQGYAGPVSLRQAFSRSLNTVAVRVSQQAGPAAVAALAKRLGIESPMMPVPSIALGASGTSLLELTAGYAALASGGEKVQPYAIIEIQNRQGQVLYRYRPKARPRVARPDHVAALVSMMVDTITQGTGRAAQIDRPAAGKTGTSQDYRDALFVGFTSDLVAGIWVGNDNDSPTNKVTGGALPARIWHDFMIDAHVGRPVRPLPALSLLIENRR</sequence>
<feature type="transmembrane region" description="Helical" evidence="13">
    <location>
        <begin position="39"/>
        <end position="62"/>
    </location>
</feature>
<evidence type="ECO:0000256" key="1">
    <source>
        <dbReference type="ARBA" id="ARBA00004752"/>
    </source>
</evidence>
<keyword evidence="13" id="KW-0812">Transmembrane</keyword>
<dbReference type="InterPro" id="IPR023346">
    <property type="entry name" value="Lysozyme-like_dom_sf"/>
</dbReference>
<dbReference type="Gene3D" id="1.10.3810.10">
    <property type="entry name" value="Biosynthetic peptidoglycan transglycosylase-like"/>
    <property type="match status" value="1"/>
</dbReference>
<evidence type="ECO:0000256" key="12">
    <source>
        <dbReference type="SAM" id="MobiDB-lite"/>
    </source>
</evidence>
<keyword evidence="13" id="KW-1133">Transmembrane helix</keyword>
<evidence type="ECO:0000256" key="5">
    <source>
        <dbReference type="ARBA" id="ARBA00022670"/>
    </source>
</evidence>
<feature type="region of interest" description="Disordered" evidence="12">
    <location>
        <begin position="1"/>
        <end position="31"/>
    </location>
</feature>
<dbReference type="PANTHER" id="PTHR32282:SF33">
    <property type="entry name" value="PEPTIDOGLYCAN GLYCOSYLTRANSFERASE"/>
    <property type="match status" value="1"/>
</dbReference>
<evidence type="ECO:0000256" key="2">
    <source>
        <dbReference type="ARBA" id="ARBA00007090"/>
    </source>
</evidence>
<keyword evidence="7" id="KW-0808">Transferase</keyword>
<reference evidence="17" key="1">
    <citation type="journal article" date="2019" name="Int. J. Syst. Evol. Microbiol.">
        <title>The Global Catalogue of Microorganisms (GCM) 10K type strain sequencing project: providing services to taxonomists for standard genome sequencing and annotation.</title>
        <authorList>
            <consortium name="The Broad Institute Genomics Platform"/>
            <consortium name="The Broad Institute Genome Sequencing Center for Infectious Disease"/>
            <person name="Wu L."/>
            <person name="Ma J."/>
        </authorList>
    </citation>
    <scope>NUCLEOTIDE SEQUENCE [LARGE SCALE GENOMIC DNA]</scope>
    <source>
        <strain evidence="17">JCM 17843</strain>
    </source>
</reference>
<evidence type="ECO:0000259" key="15">
    <source>
        <dbReference type="Pfam" id="PF00912"/>
    </source>
</evidence>
<comment type="caution">
    <text evidence="16">The sequence shown here is derived from an EMBL/GenBank/DDBJ whole genome shotgun (WGS) entry which is preliminary data.</text>
</comment>
<keyword evidence="17" id="KW-1185">Reference proteome</keyword>
<dbReference type="Pfam" id="PF00912">
    <property type="entry name" value="Transgly"/>
    <property type="match status" value="1"/>
</dbReference>
<keyword evidence="6" id="KW-0328">Glycosyltransferase</keyword>
<dbReference type="SUPFAM" id="SSF53955">
    <property type="entry name" value="Lysozyme-like"/>
    <property type="match status" value="1"/>
</dbReference>
<name>A0ABQ2L8D9_9PROT</name>
<dbReference type="InterPro" id="IPR050396">
    <property type="entry name" value="Glycosyltr_51/Transpeptidase"/>
</dbReference>
<proteinExistence type="inferred from homology"/>
<evidence type="ECO:0000256" key="6">
    <source>
        <dbReference type="ARBA" id="ARBA00022676"/>
    </source>
</evidence>
<evidence type="ECO:0000256" key="7">
    <source>
        <dbReference type="ARBA" id="ARBA00022679"/>
    </source>
</evidence>
<dbReference type="InterPro" id="IPR036950">
    <property type="entry name" value="PBP_transglycosylase"/>
</dbReference>
<dbReference type="NCBIfam" id="TIGR02074">
    <property type="entry name" value="PBP_1a_fam"/>
    <property type="match status" value="1"/>
</dbReference>
<comment type="similarity">
    <text evidence="3">In the N-terminal section; belongs to the glycosyltransferase 51 family.</text>
</comment>
<comment type="catalytic activity">
    <reaction evidence="11">
        <text>[GlcNAc-(1-&gt;4)-Mur2Ac(oyl-L-Ala-gamma-D-Glu-L-Lys-D-Ala-D-Ala)](n)-di-trans,octa-cis-undecaprenyl diphosphate + beta-D-GlcNAc-(1-&gt;4)-Mur2Ac(oyl-L-Ala-gamma-D-Glu-L-Lys-D-Ala-D-Ala)-di-trans,octa-cis-undecaprenyl diphosphate = [GlcNAc-(1-&gt;4)-Mur2Ac(oyl-L-Ala-gamma-D-Glu-L-Lys-D-Ala-D-Ala)](n+1)-di-trans,octa-cis-undecaprenyl diphosphate + di-trans,octa-cis-undecaprenyl diphosphate + H(+)</text>
        <dbReference type="Rhea" id="RHEA:23708"/>
        <dbReference type="Rhea" id="RHEA-COMP:9602"/>
        <dbReference type="Rhea" id="RHEA-COMP:9603"/>
        <dbReference type="ChEBI" id="CHEBI:15378"/>
        <dbReference type="ChEBI" id="CHEBI:58405"/>
        <dbReference type="ChEBI" id="CHEBI:60033"/>
        <dbReference type="ChEBI" id="CHEBI:78435"/>
        <dbReference type="EC" id="2.4.99.28"/>
    </reaction>
</comment>
<evidence type="ECO:0000256" key="4">
    <source>
        <dbReference type="ARBA" id="ARBA00022645"/>
    </source>
</evidence>
<keyword evidence="13" id="KW-0472">Membrane</keyword>
<dbReference type="EMBL" id="BMOV01000002">
    <property type="protein sequence ID" value="GGO06709.1"/>
    <property type="molecule type" value="Genomic_DNA"/>
</dbReference>
<evidence type="ECO:0000256" key="11">
    <source>
        <dbReference type="ARBA" id="ARBA00049902"/>
    </source>
</evidence>
<dbReference type="Pfam" id="PF00905">
    <property type="entry name" value="Transpeptidase"/>
    <property type="match status" value="1"/>
</dbReference>
<dbReference type="EC" id="2.4.99.28" evidence="10"/>
<evidence type="ECO:0000259" key="14">
    <source>
        <dbReference type="Pfam" id="PF00905"/>
    </source>
</evidence>
<comment type="similarity">
    <text evidence="2">In the C-terminal section; belongs to the transpeptidase family.</text>
</comment>
<dbReference type="PANTHER" id="PTHR32282">
    <property type="entry name" value="BINDING PROTEIN TRANSPEPTIDASE, PUTATIVE-RELATED"/>
    <property type="match status" value="1"/>
</dbReference>
<keyword evidence="4" id="KW-0121">Carboxypeptidase</keyword>
<evidence type="ECO:0000313" key="16">
    <source>
        <dbReference type="EMBL" id="GGO06709.1"/>
    </source>
</evidence>
<gene>
    <name evidence="16" type="primary">pbpC</name>
    <name evidence="16" type="ORF">GCM10007972_05180</name>
</gene>
<comment type="pathway">
    <text evidence="1">Cell wall biogenesis; peptidoglycan biosynthesis.</text>
</comment>
<dbReference type="InterPro" id="IPR001460">
    <property type="entry name" value="PCN-bd_Tpept"/>
</dbReference>
<evidence type="ECO:0000256" key="9">
    <source>
        <dbReference type="ARBA" id="ARBA00023268"/>
    </source>
</evidence>
<evidence type="ECO:0000313" key="17">
    <source>
        <dbReference type="Proteomes" id="UP000602381"/>
    </source>
</evidence>
<evidence type="ECO:0000256" key="10">
    <source>
        <dbReference type="ARBA" id="ARBA00044770"/>
    </source>
</evidence>
<evidence type="ECO:0000256" key="3">
    <source>
        <dbReference type="ARBA" id="ARBA00007739"/>
    </source>
</evidence>
<keyword evidence="5" id="KW-0645">Protease</keyword>
<keyword evidence="8" id="KW-0378">Hydrolase</keyword>
<dbReference type="InterPro" id="IPR001264">
    <property type="entry name" value="Glyco_trans_51"/>
</dbReference>
<dbReference type="InterPro" id="IPR012338">
    <property type="entry name" value="Beta-lactam/transpept-like"/>
</dbReference>
<feature type="domain" description="Penicillin-binding protein transpeptidase" evidence="14">
    <location>
        <begin position="348"/>
        <end position="579"/>
    </location>
</feature>
<dbReference type="SUPFAM" id="SSF56601">
    <property type="entry name" value="beta-lactamase/transpeptidase-like"/>
    <property type="match status" value="1"/>
</dbReference>
<evidence type="ECO:0000256" key="8">
    <source>
        <dbReference type="ARBA" id="ARBA00022801"/>
    </source>
</evidence>
<dbReference type="Gene3D" id="3.40.710.10">
    <property type="entry name" value="DD-peptidase/beta-lactamase superfamily"/>
    <property type="match status" value="1"/>
</dbReference>
<evidence type="ECO:0000256" key="13">
    <source>
        <dbReference type="SAM" id="Phobius"/>
    </source>
</evidence>